<comment type="subcellular location">
    <subcellularLocation>
        <location evidence="1">Cell membrane</location>
        <topology evidence="1">Multi-pass membrane protein</topology>
    </subcellularLocation>
</comment>
<feature type="transmembrane region" description="Helical" evidence="9">
    <location>
        <begin position="150"/>
        <end position="171"/>
    </location>
</feature>
<feature type="transmembrane region" description="Helical" evidence="9">
    <location>
        <begin position="216"/>
        <end position="233"/>
    </location>
</feature>
<keyword evidence="8 9" id="KW-0472">Membrane</keyword>
<keyword evidence="6 9" id="KW-1133">Transmembrane helix</keyword>
<evidence type="ECO:0000256" key="4">
    <source>
        <dbReference type="ARBA" id="ARBA00022475"/>
    </source>
</evidence>
<keyword evidence="3" id="KW-0050">Antiport</keyword>
<evidence type="ECO:0000313" key="11">
    <source>
        <dbReference type="EMBL" id="NMO22568.1"/>
    </source>
</evidence>
<dbReference type="Pfam" id="PF00999">
    <property type="entry name" value="Na_H_Exchanger"/>
    <property type="match status" value="1"/>
</dbReference>
<feature type="transmembrane region" description="Helical" evidence="9">
    <location>
        <begin position="89"/>
        <end position="111"/>
    </location>
</feature>
<feature type="domain" description="Cation/H+ exchanger transmembrane" evidence="10">
    <location>
        <begin position="15"/>
        <end position="253"/>
    </location>
</feature>
<feature type="transmembrane region" description="Helical" evidence="9">
    <location>
        <begin position="239"/>
        <end position="261"/>
    </location>
</feature>
<feature type="transmembrane region" description="Helical" evidence="9">
    <location>
        <begin position="6"/>
        <end position="24"/>
    </location>
</feature>
<feature type="transmembrane region" description="Helical" evidence="9">
    <location>
        <begin position="33"/>
        <end position="51"/>
    </location>
</feature>
<dbReference type="GO" id="GO:1902600">
    <property type="term" value="P:proton transmembrane transport"/>
    <property type="evidence" value="ECO:0007669"/>
    <property type="project" value="InterPro"/>
</dbReference>
<name>A0A848LWR0_9BACT</name>
<reference evidence="11 12" key="1">
    <citation type="submission" date="2020-04" db="EMBL/GenBank/DDBJ databases">
        <title>Draft genome of Pyxidicoccus fallax type strain.</title>
        <authorList>
            <person name="Whitworth D.E."/>
        </authorList>
    </citation>
    <scope>NUCLEOTIDE SEQUENCE [LARGE SCALE GENOMIC DNA]</scope>
    <source>
        <strain evidence="11 12">DSM 14698</strain>
    </source>
</reference>
<keyword evidence="12" id="KW-1185">Reference proteome</keyword>
<organism evidence="11 12">
    <name type="scientific">Pyxidicoccus fallax</name>
    <dbReference type="NCBI Taxonomy" id="394095"/>
    <lineage>
        <taxon>Bacteria</taxon>
        <taxon>Pseudomonadati</taxon>
        <taxon>Myxococcota</taxon>
        <taxon>Myxococcia</taxon>
        <taxon>Myxococcales</taxon>
        <taxon>Cystobacterineae</taxon>
        <taxon>Myxococcaceae</taxon>
        <taxon>Pyxidicoccus</taxon>
    </lineage>
</organism>
<dbReference type="PANTHER" id="PTHR32507:SF0">
    <property type="entry name" value="NA(+)_H(+) ANTIPORTER 2-RELATED"/>
    <property type="match status" value="1"/>
</dbReference>
<evidence type="ECO:0000313" key="12">
    <source>
        <dbReference type="Proteomes" id="UP000518300"/>
    </source>
</evidence>
<proteinExistence type="predicted"/>
<dbReference type="Gene3D" id="1.20.1530.20">
    <property type="match status" value="1"/>
</dbReference>
<evidence type="ECO:0000256" key="3">
    <source>
        <dbReference type="ARBA" id="ARBA00022449"/>
    </source>
</evidence>
<keyword evidence="5 9" id="KW-0812">Transmembrane</keyword>
<feature type="transmembrane region" description="Helical" evidence="9">
    <location>
        <begin position="191"/>
        <end position="209"/>
    </location>
</feature>
<dbReference type="Proteomes" id="UP000518300">
    <property type="component" value="Unassembled WGS sequence"/>
</dbReference>
<dbReference type="GO" id="GO:0005886">
    <property type="term" value="C:plasma membrane"/>
    <property type="evidence" value="ECO:0007669"/>
    <property type="project" value="UniProtKB-SubCell"/>
</dbReference>
<accession>A0A848LWR0</accession>
<dbReference type="InterPro" id="IPR038770">
    <property type="entry name" value="Na+/solute_symporter_sf"/>
</dbReference>
<dbReference type="RefSeq" id="WP_211194679.1">
    <property type="nucleotide sequence ID" value="NZ_JABBJJ010000439.1"/>
</dbReference>
<keyword evidence="7" id="KW-0406">Ion transport</keyword>
<evidence type="ECO:0000256" key="7">
    <source>
        <dbReference type="ARBA" id="ARBA00023065"/>
    </source>
</evidence>
<gene>
    <name evidence="11" type="ORF">HG543_48085</name>
</gene>
<dbReference type="InterPro" id="IPR006153">
    <property type="entry name" value="Cation/H_exchanger_TM"/>
</dbReference>
<evidence type="ECO:0000256" key="5">
    <source>
        <dbReference type="ARBA" id="ARBA00022692"/>
    </source>
</evidence>
<keyword evidence="2" id="KW-0813">Transport</keyword>
<dbReference type="GO" id="GO:0015297">
    <property type="term" value="F:antiporter activity"/>
    <property type="evidence" value="ECO:0007669"/>
    <property type="project" value="UniProtKB-KW"/>
</dbReference>
<keyword evidence="4" id="KW-1003">Cell membrane</keyword>
<evidence type="ECO:0000256" key="6">
    <source>
        <dbReference type="ARBA" id="ARBA00022989"/>
    </source>
</evidence>
<protein>
    <recommendedName>
        <fullName evidence="10">Cation/H+ exchanger transmembrane domain-containing protein</fullName>
    </recommendedName>
</protein>
<dbReference type="AlphaFoldDB" id="A0A848LWR0"/>
<dbReference type="PANTHER" id="PTHR32507">
    <property type="entry name" value="NA(+)/H(+) ANTIPORTER 1"/>
    <property type="match status" value="1"/>
</dbReference>
<evidence type="ECO:0000256" key="2">
    <source>
        <dbReference type="ARBA" id="ARBA00022448"/>
    </source>
</evidence>
<evidence type="ECO:0000256" key="9">
    <source>
        <dbReference type="SAM" id="Phobius"/>
    </source>
</evidence>
<evidence type="ECO:0000256" key="8">
    <source>
        <dbReference type="ARBA" id="ARBA00023136"/>
    </source>
</evidence>
<sequence length="266" mass="27051">MTHATWVLAGLAVLLLVGKGLQVLQRRTGIPDALVLLALGALAAQSGVLDVRGLGKLVPVFTTSALVLLLFEGAIDVRVEELRRSARATLLLTCVSFVLSTLAVAVVGFLLLGMDVLQALLLGSILGGTSSSVVVPLVRGLRLGKDLQLVLTLESALNDVLCVVGALVLLALCQGQALDGWTLTLGLGRDIGAALVLGVVCGGALALALGTLRGRGSSFMVLLAALFLVYALAEGLTGQGVLACLAFGMVLGSAPMLLAWAPGGAR</sequence>
<dbReference type="EMBL" id="JABBJJ010000439">
    <property type="protein sequence ID" value="NMO22568.1"/>
    <property type="molecule type" value="Genomic_DNA"/>
</dbReference>
<evidence type="ECO:0000259" key="10">
    <source>
        <dbReference type="Pfam" id="PF00999"/>
    </source>
</evidence>
<evidence type="ECO:0000256" key="1">
    <source>
        <dbReference type="ARBA" id="ARBA00004651"/>
    </source>
</evidence>
<feature type="transmembrane region" description="Helical" evidence="9">
    <location>
        <begin position="57"/>
        <end position="77"/>
    </location>
</feature>
<comment type="caution">
    <text evidence="11">The sequence shown here is derived from an EMBL/GenBank/DDBJ whole genome shotgun (WGS) entry which is preliminary data.</text>
</comment>
<feature type="non-terminal residue" evidence="11">
    <location>
        <position position="266"/>
    </location>
</feature>
<feature type="transmembrane region" description="Helical" evidence="9">
    <location>
        <begin position="117"/>
        <end position="138"/>
    </location>
</feature>